<dbReference type="AlphaFoldDB" id="A0ABD4A2G7"/>
<dbReference type="InterPro" id="IPR010982">
    <property type="entry name" value="Lambda_DNA-bd_dom_sf"/>
</dbReference>
<comment type="caution">
    <text evidence="3">The sequence shown here is derived from an EMBL/GenBank/DDBJ whole genome shotgun (WGS) entry which is preliminary data.</text>
</comment>
<dbReference type="InterPro" id="IPR050807">
    <property type="entry name" value="TransReg_Diox_bact_type"/>
</dbReference>
<evidence type="ECO:0000313" key="3">
    <source>
        <dbReference type="EMBL" id="KIO70403.1"/>
    </source>
</evidence>
<dbReference type="EMBL" id="JXLU01000144">
    <property type="protein sequence ID" value="KIO70403.1"/>
    <property type="molecule type" value="Genomic_DNA"/>
</dbReference>
<dbReference type="InterPro" id="IPR011990">
    <property type="entry name" value="TPR-like_helical_dom_sf"/>
</dbReference>
<evidence type="ECO:0000313" key="4">
    <source>
        <dbReference type="Proteomes" id="UP000032076"/>
    </source>
</evidence>
<name>A0ABD4A2G7_9BACI</name>
<dbReference type="Proteomes" id="UP000032076">
    <property type="component" value="Unassembled WGS sequence"/>
</dbReference>
<dbReference type="SUPFAM" id="SSF47413">
    <property type="entry name" value="lambda repressor-like DNA-binding domains"/>
    <property type="match status" value="1"/>
</dbReference>
<dbReference type="SMART" id="SM00530">
    <property type="entry name" value="HTH_XRE"/>
    <property type="match status" value="1"/>
</dbReference>
<dbReference type="RefSeq" id="WP_043988680.1">
    <property type="nucleotide sequence ID" value="NZ_JXLT01000147.1"/>
</dbReference>
<proteinExistence type="predicted"/>
<evidence type="ECO:0000256" key="1">
    <source>
        <dbReference type="ARBA" id="ARBA00023125"/>
    </source>
</evidence>
<organism evidence="3 4">
    <name type="scientific">Caldibacillus thermoamylovorans</name>
    <dbReference type="NCBI Taxonomy" id="35841"/>
    <lineage>
        <taxon>Bacteria</taxon>
        <taxon>Bacillati</taxon>
        <taxon>Bacillota</taxon>
        <taxon>Bacilli</taxon>
        <taxon>Bacillales</taxon>
        <taxon>Bacillaceae</taxon>
        <taxon>Caldibacillus</taxon>
    </lineage>
</organism>
<accession>A0ABD4A2G7</accession>
<dbReference type="PANTHER" id="PTHR46797:SF1">
    <property type="entry name" value="METHYLPHOSPHONATE SYNTHASE"/>
    <property type="match status" value="1"/>
</dbReference>
<dbReference type="SUPFAM" id="SSF48452">
    <property type="entry name" value="TPR-like"/>
    <property type="match status" value="1"/>
</dbReference>
<dbReference type="PROSITE" id="PS50943">
    <property type="entry name" value="HTH_CROC1"/>
    <property type="match status" value="1"/>
</dbReference>
<dbReference type="Gene3D" id="1.25.40.10">
    <property type="entry name" value="Tetratricopeptide repeat domain"/>
    <property type="match status" value="1"/>
</dbReference>
<dbReference type="PANTHER" id="PTHR46797">
    <property type="entry name" value="HTH-TYPE TRANSCRIPTIONAL REGULATOR"/>
    <property type="match status" value="1"/>
</dbReference>
<feature type="domain" description="HTH cro/C1-type" evidence="2">
    <location>
        <begin position="13"/>
        <end position="66"/>
    </location>
</feature>
<sequence>MEVFPILTLGERIRKLRKGRGLTLEALAGTKLTKGMLSLIENNKAVPSIESLNYIASQLGVDVSDLLQDENVQELRDILEQVEKLYFTDTKTLNNNKKYQQIKQMIEPFINHLTKGYESARLTELYGYSLYHVSEDKEDKNWKKYILSSAQMYEEMNLVDRRASVGTFQVNVQFRNHKYETALKMLLAERDYLEKNFPYMSPTTRLELDYLEAVLHFAVGNSLAAIRVIEDAIAFSKVHKVFYHIDDLYRITIGYGLVNHDEEKINNYLKKLLGYANFVEDPFYYAFNDYTEAEVRLFKHQDYEGVIRLVDKYVTGLDDTEVLKPYFFLTKGKALYGLGRYQEAVQWLDRVEIPPFLPHPFDLTIFYVGDSYLALCYLELGQIETALKFATRAKEKTTPLPDTLFKSFIIDTYTKIVQHIV</sequence>
<reference evidence="3 4" key="1">
    <citation type="submission" date="2015-01" db="EMBL/GenBank/DDBJ databases">
        <title>Draft Genome Sequences of Four Bacillus thermoamylovorans Strains, Isolated From Food Products.</title>
        <authorList>
            <person name="Krawcyk A.O."/>
            <person name="Berendsen E.M."/>
            <person name="Eijlander R.T."/>
            <person name="de Jong A."/>
            <person name="Wells-Bennik M."/>
            <person name="Kuipers O.P."/>
        </authorList>
    </citation>
    <scope>NUCLEOTIDE SEQUENCE [LARGE SCALE GENOMIC DNA]</scope>
    <source>
        <strain evidence="3 4">B4167</strain>
    </source>
</reference>
<keyword evidence="1" id="KW-0238">DNA-binding</keyword>
<dbReference type="InterPro" id="IPR001387">
    <property type="entry name" value="Cro/C1-type_HTH"/>
</dbReference>
<dbReference type="Pfam" id="PF12844">
    <property type="entry name" value="HTH_19"/>
    <property type="match status" value="1"/>
</dbReference>
<dbReference type="CDD" id="cd00093">
    <property type="entry name" value="HTH_XRE"/>
    <property type="match status" value="1"/>
</dbReference>
<protein>
    <recommendedName>
        <fullName evidence="2">HTH cro/C1-type domain-containing protein</fullName>
    </recommendedName>
</protein>
<evidence type="ECO:0000259" key="2">
    <source>
        <dbReference type="PROSITE" id="PS50943"/>
    </source>
</evidence>
<gene>
    <name evidence="3" type="ORF">B4167_3870</name>
</gene>
<dbReference type="GO" id="GO:0003677">
    <property type="term" value="F:DNA binding"/>
    <property type="evidence" value="ECO:0007669"/>
    <property type="project" value="UniProtKB-KW"/>
</dbReference>